<organism evidence="2 3">
    <name type="scientific">Vigna unguiculata</name>
    <name type="common">Cowpea</name>
    <dbReference type="NCBI Taxonomy" id="3917"/>
    <lineage>
        <taxon>Eukaryota</taxon>
        <taxon>Viridiplantae</taxon>
        <taxon>Streptophyta</taxon>
        <taxon>Embryophyta</taxon>
        <taxon>Tracheophyta</taxon>
        <taxon>Spermatophyta</taxon>
        <taxon>Magnoliopsida</taxon>
        <taxon>eudicotyledons</taxon>
        <taxon>Gunneridae</taxon>
        <taxon>Pentapetalae</taxon>
        <taxon>rosids</taxon>
        <taxon>fabids</taxon>
        <taxon>Fabales</taxon>
        <taxon>Fabaceae</taxon>
        <taxon>Papilionoideae</taxon>
        <taxon>50 kb inversion clade</taxon>
        <taxon>NPAAA clade</taxon>
        <taxon>indigoferoid/millettioid clade</taxon>
        <taxon>Phaseoleae</taxon>
        <taxon>Vigna</taxon>
    </lineage>
</organism>
<proteinExistence type="predicted"/>
<keyword evidence="3" id="KW-1185">Reference proteome</keyword>
<dbReference type="PANTHER" id="PTHR33248">
    <property type="entry name" value="ZINC ION-BINDING PROTEIN"/>
    <property type="match status" value="1"/>
</dbReference>
<reference evidence="2 3" key="1">
    <citation type="submission" date="2019-04" db="EMBL/GenBank/DDBJ databases">
        <title>An improved genome assembly and genetic linkage map for asparagus bean, Vigna unguiculata ssp. sesquipedialis.</title>
        <authorList>
            <person name="Xia Q."/>
            <person name="Zhang R."/>
            <person name="Dong Y."/>
        </authorList>
    </citation>
    <scope>NUCLEOTIDE SEQUENCE [LARGE SCALE GENOMIC DNA]</scope>
    <source>
        <tissue evidence="2">Leaf</tissue>
    </source>
</reference>
<dbReference type="Proteomes" id="UP000501690">
    <property type="component" value="Linkage Group LG9"/>
</dbReference>
<sequence>MKNPSVSSCGAGGSRSLGLPPIYYCGEKSVLRTMKTAKNKEKQFWGGLKYKGITVCFIFAHNGSEDGWCNYFKWWNEDAIEERGNSEKCEGRPDSLVKSEESDGDRKMVNNLEKSVQIFEKWMKVLIVMVIFVYVVNI</sequence>
<gene>
    <name evidence="2" type="ORF">DEO72_LG9g980</name>
</gene>
<evidence type="ECO:0000256" key="1">
    <source>
        <dbReference type="SAM" id="MobiDB-lite"/>
    </source>
</evidence>
<dbReference type="EMBL" id="CP039353">
    <property type="protein sequence ID" value="QCE05971.1"/>
    <property type="molecule type" value="Genomic_DNA"/>
</dbReference>
<evidence type="ECO:0000313" key="2">
    <source>
        <dbReference type="EMBL" id="QCE05971.1"/>
    </source>
</evidence>
<accession>A0A4D6MZC6</accession>
<protein>
    <submittedName>
        <fullName evidence="2">Uncharacterized protein</fullName>
    </submittedName>
</protein>
<dbReference type="AlphaFoldDB" id="A0A4D6MZC6"/>
<feature type="region of interest" description="Disordered" evidence="1">
    <location>
        <begin position="84"/>
        <end position="103"/>
    </location>
</feature>
<name>A0A4D6MZC6_VIGUN</name>
<evidence type="ECO:0000313" key="3">
    <source>
        <dbReference type="Proteomes" id="UP000501690"/>
    </source>
</evidence>